<reference evidence="1 2" key="1">
    <citation type="submission" date="2015-09" db="EMBL/GenBank/DDBJ databases">
        <title>Draft genome of the parasitic nematode Teladorsagia circumcincta isolate WARC Sus (inbred).</title>
        <authorList>
            <person name="Mitreva M."/>
        </authorList>
    </citation>
    <scope>NUCLEOTIDE SEQUENCE [LARGE SCALE GENOMIC DNA]</scope>
    <source>
        <strain evidence="1 2">S</strain>
    </source>
</reference>
<evidence type="ECO:0000313" key="2">
    <source>
        <dbReference type="Proteomes" id="UP000230423"/>
    </source>
</evidence>
<dbReference type="AlphaFoldDB" id="A0A2G9TPA2"/>
<proteinExistence type="predicted"/>
<sequence>MCEEAVVAVEERLSVQEVLVWLGALLVEQFVELLVDSVVSNVDDCQNGRLGFFFNPLMCRLRRSVCCLSAISDH</sequence>
<dbReference type="Proteomes" id="UP000230423">
    <property type="component" value="Unassembled WGS sequence"/>
</dbReference>
<evidence type="ECO:0000313" key="1">
    <source>
        <dbReference type="EMBL" id="PIO59829.1"/>
    </source>
</evidence>
<keyword evidence="2" id="KW-1185">Reference proteome</keyword>
<name>A0A2G9TPA2_TELCI</name>
<organism evidence="1 2">
    <name type="scientific">Teladorsagia circumcincta</name>
    <name type="common">Brown stomach worm</name>
    <name type="synonym">Ostertagia circumcincta</name>
    <dbReference type="NCBI Taxonomy" id="45464"/>
    <lineage>
        <taxon>Eukaryota</taxon>
        <taxon>Metazoa</taxon>
        <taxon>Ecdysozoa</taxon>
        <taxon>Nematoda</taxon>
        <taxon>Chromadorea</taxon>
        <taxon>Rhabditida</taxon>
        <taxon>Rhabditina</taxon>
        <taxon>Rhabditomorpha</taxon>
        <taxon>Strongyloidea</taxon>
        <taxon>Trichostrongylidae</taxon>
        <taxon>Teladorsagia</taxon>
    </lineage>
</organism>
<accession>A0A2G9TPA2</accession>
<dbReference type="EMBL" id="KZ356815">
    <property type="protein sequence ID" value="PIO59829.1"/>
    <property type="molecule type" value="Genomic_DNA"/>
</dbReference>
<gene>
    <name evidence="1" type="ORF">TELCIR_18695</name>
</gene>
<protein>
    <submittedName>
        <fullName evidence="1">Uncharacterized protein</fullName>
    </submittedName>
</protein>